<evidence type="ECO:0000256" key="5">
    <source>
        <dbReference type="ARBA" id="ARBA00023157"/>
    </source>
</evidence>
<dbReference type="GO" id="GO:0005576">
    <property type="term" value="C:extracellular region"/>
    <property type="evidence" value="ECO:0007669"/>
    <property type="project" value="UniProtKB-SubCell"/>
</dbReference>
<evidence type="ECO:0000256" key="6">
    <source>
        <dbReference type="ARBA" id="ARBA00023180"/>
    </source>
</evidence>
<proteinExistence type="predicted"/>
<evidence type="ECO:0000313" key="11">
    <source>
        <dbReference type="Proteomes" id="UP001107558"/>
    </source>
</evidence>
<organism evidence="10 11">
    <name type="scientific">Polypedilum vanderplanki</name>
    <name type="common">Sleeping chironomid midge</name>
    <dbReference type="NCBI Taxonomy" id="319348"/>
    <lineage>
        <taxon>Eukaryota</taxon>
        <taxon>Metazoa</taxon>
        <taxon>Ecdysozoa</taxon>
        <taxon>Arthropoda</taxon>
        <taxon>Hexapoda</taxon>
        <taxon>Insecta</taxon>
        <taxon>Pterygota</taxon>
        <taxon>Neoptera</taxon>
        <taxon>Endopterygota</taxon>
        <taxon>Diptera</taxon>
        <taxon>Nematocera</taxon>
        <taxon>Chironomoidea</taxon>
        <taxon>Chironomidae</taxon>
        <taxon>Chironominae</taxon>
        <taxon>Polypedilum</taxon>
        <taxon>Polypedilum</taxon>
    </lineage>
</organism>
<dbReference type="PANTHER" id="PTHR47221">
    <property type="entry name" value="FIBRINOGEN ALPHA CHAIN"/>
    <property type="match status" value="1"/>
</dbReference>
<evidence type="ECO:0000256" key="8">
    <source>
        <dbReference type="SAM" id="SignalP"/>
    </source>
</evidence>
<dbReference type="EMBL" id="JADBJN010000003">
    <property type="protein sequence ID" value="KAG5673929.1"/>
    <property type="molecule type" value="Genomic_DNA"/>
</dbReference>
<evidence type="ECO:0000256" key="4">
    <source>
        <dbReference type="ARBA" id="ARBA00023054"/>
    </source>
</evidence>
<feature type="signal peptide" evidence="8">
    <location>
        <begin position="1"/>
        <end position="24"/>
    </location>
</feature>
<dbReference type="Gene3D" id="3.90.215.10">
    <property type="entry name" value="Gamma Fibrinogen, chain A, domain 1"/>
    <property type="match status" value="1"/>
</dbReference>
<feature type="compositionally biased region" description="Polar residues" evidence="7">
    <location>
        <begin position="152"/>
        <end position="163"/>
    </location>
</feature>
<feature type="chain" id="PRO_5039942063" description="Fibrinogen C-terminal domain-containing protein" evidence="8">
    <location>
        <begin position="25"/>
        <end position="625"/>
    </location>
</feature>
<protein>
    <recommendedName>
        <fullName evidence="9">Fibrinogen C-terminal domain-containing protein</fullName>
    </recommendedName>
</protein>
<sequence length="625" mass="72799">MYLNFKSCTIFALQLLFCVCNAYASDSTPPPLYDKIFDAINRLSQQIEMFNVHYITKLDEKFVAIMQMVTVIDTNVKNLQERSQAWDIFSHHMTAWSDHFKNTDQKFEILKKNLDLLPVIENQIQNTDFKVQHVFEKTDMINEKLNEINKALTSNKPASTNKAIKQGGRDKMTHQRSSTPRSSTNWSMEDFEQTEILLRLSKIQRLVQNNCNVIHLDKEFEENGEKNDGDENSDLKAMISQINSNLEKFPLKEIKQSFNLNKKHEKTLESLSVTINHIDERTVRIFDTNSYQFKKQLANYKNTEGEILSFTNNANFLLKKVEKVMKNVIDHNSQSQIHNDEKCNFTISRNINTHLNETRDDSSDEVEDDIIDQKEYTEPTKTNCFQLTNGRSGVYKFGEQRQFNDGGRDFLHQNCEYSTDGSAWLVIQRRDNFEIQEQFNRSWIHYKHGFGNLFKDFWFGNDFIHNFTSEYNMTLRIVLEDFQDNHVWIEYGSFKIDSEENKYKLHIADYRGAVADSLISSNEHNFITFDANNSNSFSSACAASVSSGWWWSMLNGDCAECNLNGVYRNGGPIGNDISASTDGIYWRNWLGNSPLKASRMMIRPQEMYSNNNNNNDEDYTQLDDF</sequence>
<keyword evidence="4" id="KW-0175">Coiled coil</keyword>
<accession>A0A9J6BVI6</accession>
<keyword evidence="5" id="KW-1015">Disulfide bond</keyword>
<evidence type="ECO:0000256" key="7">
    <source>
        <dbReference type="SAM" id="MobiDB-lite"/>
    </source>
</evidence>
<dbReference type="InterPro" id="IPR037579">
    <property type="entry name" value="FIB_ANG-like"/>
</dbReference>
<comment type="caution">
    <text evidence="10">The sequence shown here is derived from an EMBL/GenBank/DDBJ whole genome shotgun (WGS) entry which is preliminary data.</text>
</comment>
<keyword evidence="6" id="KW-0325">Glycoprotein</keyword>
<dbReference type="InterPro" id="IPR036056">
    <property type="entry name" value="Fibrinogen-like_C"/>
</dbReference>
<dbReference type="AlphaFoldDB" id="A0A9J6BVI6"/>
<name>A0A9J6BVI6_POLVA</name>
<dbReference type="SUPFAM" id="SSF56496">
    <property type="entry name" value="Fibrinogen C-terminal domain-like"/>
    <property type="match status" value="1"/>
</dbReference>
<comment type="subcellular location">
    <subcellularLocation>
        <location evidence="1">Secreted</location>
    </subcellularLocation>
</comment>
<dbReference type="InterPro" id="IPR014716">
    <property type="entry name" value="Fibrinogen_a/b/g_C_1"/>
</dbReference>
<keyword evidence="3 8" id="KW-0732">Signal</keyword>
<dbReference type="PROSITE" id="PS51406">
    <property type="entry name" value="FIBRINOGEN_C_2"/>
    <property type="match status" value="1"/>
</dbReference>
<dbReference type="Pfam" id="PF00147">
    <property type="entry name" value="Fibrinogen_C"/>
    <property type="match status" value="1"/>
</dbReference>
<feature type="region of interest" description="Disordered" evidence="7">
    <location>
        <begin position="152"/>
        <end position="186"/>
    </location>
</feature>
<keyword evidence="11" id="KW-1185">Reference proteome</keyword>
<evidence type="ECO:0000313" key="10">
    <source>
        <dbReference type="EMBL" id="KAG5673929.1"/>
    </source>
</evidence>
<reference evidence="10" key="1">
    <citation type="submission" date="2021-03" db="EMBL/GenBank/DDBJ databases">
        <title>Chromosome level genome of the anhydrobiotic midge Polypedilum vanderplanki.</title>
        <authorList>
            <person name="Yoshida Y."/>
            <person name="Kikawada T."/>
            <person name="Gusev O."/>
        </authorList>
    </citation>
    <scope>NUCLEOTIDE SEQUENCE</scope>
    <source>
        <strain evidence="10">NIAS01</strain>
        <tissue evidence="10">Whole body or cell culture</tissue>
    </source>
</reference>
<dbReference type="OrthoDB" id="6145874at2759"/>
<evidence type="ECO:0000256" key="3">
    <source>
        <dbReference type="ARBA" id="ARBA00022729"/>
    </source>
</evidence>
<evidence type="ECO:0000256" key="1">
    <source>
        <dbReference type="ARBA" id="ARBA00004613"/>
    </source>
</evidence>
<dbReference type="PANTHER" id="PTHR47221:SF6">
    <property type="entry name" value="FIBRINOGEN ALPHA CHAIN"/>
    <property type="match status" value="1"/>
</dbReference>
<keyword evidence="2" id="KW-0964">Secreted</keyword>
<feature type="compositionally biased region" description="Polar residues" evidence="7">
    <location>
        <begin position="175"/>
        <end position="186"/>
    </location>
</feature>
<dbReference type="SMART" id="SM00186">
    <property type="entry name" value="FBG"/>
    <property type="match status" value="1"/>
</dbReference>
<evidence type="ECO:0000256" key="2">
    <source>
        <dbReference type="ARBA" id="ARBA00022525"/>
    </source>
</evidence>
<gene>
    <name evidence="10" type="ORF">PVAND_003930</name>
</gene>
<feature type="domain" description="Fibrinogen C-terminal" evidence="9">
    <location>
        <begin position="375"/>
        <end position="606"/>
    </location>
</feature>
<dbReference type="InterPro" id="IPR002181">
    <property type="entry name" value="Fibrinogen_a/b/g_C_dom"/>
</dbReference>
<dbReference type="Proteomes" id="UP001107558">
    <property type="component" value="Chromosome 3"/>
</dbReference>
<evidence type="ECO:0000259" key="9">
    <source>
        <dbReference type="PROSITE" id="PS51406"/>
    </source>
</evidence>